<dbReference type="EMBL" id="JASCZI010000280">
    <property type="protein sequence ID" value="MED6110748.1"/>
    <property type="molecule type" value="Genomic_DNA"/>
</dbReference>
<proteinExistence type="predicted"/>
<evidence type="ECO:0000313" key="3">
    <source>
        <dbReference type="Proteomes" id="UP001341840"/>
    </source>
</evidence>
<feature type="region of interest" description="Disordered" evidence="1">
    <location>
        <begin position="1"/>
        <end position="26"/>
    </location>
</feature>
<name>A0ABU6QFZ0_9FABA</name>
<organism evidence="2 3">
    <name type="scientific">Stylosanthes scabra</name>
    <dbReference type="NCBI Taxonomy" id="79078"/>
    <lineage>
        <taxon>Eukaryota</taxon>
        <taxon>Viridiplantae</taxon>
        <taxon>Streptophyta</taxon>
        <taxon>Embryophyta</taxon>
        <taxon>Tracheophyta</taxon>
        <taxon>Spermatophyta</taxon>
        <taxon>Magnoliopsida</taxon>
        <taxon>eudicotyledons</taxon>
        <taxon>Gunneridae</taxon>
        <taxon>Pentapetalae</taxon>
        <taxon>rosids</taxon>
        <taxon>fabids</taxon>
        <taxon>Fabales</taxon>
        <taxon>Fabaceae</taxon>
        <taxon>Papilionoideae</taxon>
        <taxon>50 kb inversion clade</taxon>
        <taxon>dalbergioids sensu lato</taxon>
        <taxon>Dalbergieae</taxon>
        <taxon>Pterocarpus clade</taxon>
        <taxon>Stylosanthes</taxon>
    </lineage>
</organism>
<reference evidence="2 3" key="1">
    <citation type="journal article" date="2023" name="Plants (Basel)">
        <title>Bridging the Gap: Combining Genomics and Transcriptomics Approaches to Understand Stylosanthes scabra, an Orphan Legume from the Brazilian Caatinga.</title>
        <authorList>
            <person name="Ferreira-Neto J.R.C."/>
            <person name="da Silva M.D."/>
            <person name="Binneck E."/>
            <person name="de Melo N.F."/>
            <person name="da Silva R.H."/>
            <person name="de Melo A.L.T.M."/>
            <person name="Pandolfi V."/>
            <person name="Bustamante F.O."/>
            <person name="Brasileiro-Vidal A.C."/>
            <person name="Benko-Iseppon A.M."/>
        </authorList>
    </citation>
    <scope>NUCLEOTIDE SEQUENCE [LARGE SCALE GENOMIC DNA]</scope>
    <source>
        <tissue evidence="2">Leaves</tissue>
    </source>
</reference>
<keyword evidence="3" id="KW-1185">Reference proteome</keyword>
<dbReference type="Proteomes" id="UP001341840">
    <property type="component" value="Unassembled WGS sequence"/>
</dbReference>
<accession>A0ABU6QFZ0</accession>
<comment type="caution">
    <text evidence="2">The sequence shown here is derived from an EMBL/GenBank/DDBJ whole genome shotgun (WGS) entry which is preliminary data.</text>
</comment>
<evidence type="ECO:0000313" key="2">
    <source>
        <dbReference type="EMBL" id="MED6110748.1"/>
    </source>
</evidence>
<protein>
    <submittedName>
        <fullName evidence="2">Uncharacterized protein</fullName>
    </submittedName>
</protein>
<evidence type="ECO:0000256" key="1">
    <source>
        <dbReference type="SAM" id="MobiDB-lite"/>
    </source>
</evidence>
<sequence>MPPKPMPLGSHGGPPPPSSPLPSHPIAATKAASDITRFDFNTYLTPIFEHYHRFEDVRNHASKSPVKSMTRVLTSMAFLIPSVGSWILSLERWSGEVSVVADWQQGISDFTQELLISKNTQTLG</sequence>
<gene>
    <name evidence="2" type="ORF">PIB30_045670</name>
</gene>
<feature type="compositionally biased region" description="Pro residues" evidence="1">
    <location>
        <begin position="13"/>
        <end position="23"/>
    </location>
</feature>